<dbReference type="OrthoDB" id="10249338at2759"/>
<dbReference type="InterPro" id="IPR059162">
    <property type="entry name" value="RIIAD1"/>
</dbReference>
<dbReference type="RefSeq" id="XP_024888778.1">
    <property type="nucleotide sequence ID" value="XM_025033010.1"/>
</dbReference>
<name>A0A6J1R3S2_9HYME</name>
<keyword evidence="3" id="KW-1185">Reference proteome</keyword>
<evidence type="ECO:0000313" key="4">
    <source>
        <dbReference type="RefSeq" id="XP_024888778.1"/>
    </source>
</evidence>
<feature type="signal peptide" evidence="2">
    <location>
        <begin position="1"/>
        <end position="17"/>
    </location>
</feature>
<dbReference type="CDD" id="cd22971">
    <property type="entry name" value="DD_RIIAD1"/>
    <property type="match status" value="1"/>
</dbReference>
<sequence length="255" mass="28906">MPCRCIACACVCVCVCADSCMLFCVKTKANLYASNFFVGQVTSCLRILSRRVCARFAHEQIQKILYIRSNNLKFDIRGDITRDKHASLARTPLSRDISVIIMSDQPFKARNAFHPADPPHGMQNYDVGALTRDQKQALNEMKMNTRKENEIYLKSHPEIRGFIGILLRYSQVSKHVLSKQPLIDIPEVVGTFFNRPRREIVADLLDYLSSADERSDITDDLRREVFRTTNVEASGSNDSSSDSDLCGCNRMNETL</sequence>
<feature type="chain" id="PRO_5026938972" evidence="2">
    <location>
        <begin position="18"/>
        <end position="255"/>
    </location>
</feature>
<evidence type="ECO:0000313" key="3">
    <source>
        <dbReference type="Proteomes" id="UP000504618"/>
    </source>
</evidence>
<organism evidence="3 4">
    <name type="scientific">Temnothorax curvispinosus</name>
    <dbReference type="NCBI Taxonomy" id="300111"/>
    <lineage>
        <taxon>Eukaryota</taxon>
        <taxon>Metazoa</taxon>
        <taxon>Ecdysozoa</taxon>
        <taxon>Arthropoda</taxon>
        <taxon>Hexapoda</taxon>
        <taxon>Insecta</taxon>
        <taxon>Pterygota</taxon>
        <taxon>Neoptera</taxon>
        <taxon>Endopterygota</taxon>
        <taxon>Hymenoptera</taxon>
        <taxon>Apocrita</taxon>
        <taxon>Aculeata</taxon>
        <taxon>Formicoidea</taxon>
        <taxon>Formicidae</taxon>
        <taxon>Myrmicinae</taxon>
        <taxon>Temnothorax</taxon>
    </lineage>
</organism>
<dbReference type="Proteomes" id="UP000504618">
    <property type="component" value="Unplaced"/>
</dbReference>
<evidence type="ECO:0000256" key="2">
    <source>
        <dbReference type="SAM" id="SignalP"/>
    </source>
</evidence>
<proteinExistence type="predicted"/>
<evidence type="ECO:0000256" key="1">
    <source>
        <dbReference type="SAM" id="MobiDB-lite"/>
    </source>
</evidence>
<keyword evidence="2" id="KW-0732">Signal</keyword>
<reference evidence="4" key="1">
    <citation type="submission" date="2025-08" db="UniProtKB">
        <authorList>
            <consortium name="RefSeq"/>
        </authorList>
    </citation>
    <scope>IDENTIFICATION</scope>
    <source>
        <tissue evidence="4">Whole body</tissue>
    </source>
</reference>
<dbReference type="AlphaFoldDB" id="A0A6J1R3S2"/>
<accession>A0A6J1R3S2</accession>
<feature type="compositionally biased region" description="Low complexity" evidence="1">
    <location>
        <begin position="234"/>
        <end position="244"/>
    </location>
</feature>
<protein>
    <submittedName>
        <fullName evidence="4">Uncharacterized protein LOC112465457</fullName>
    </submittedName>
</protein>
<feature type="region of interest" description="Disordered" evidence="1">
    <location>
        <begin position="232"/>
        <end position="255"/>
    </location>
</feature>
<gene>
    <name evidence="4" type="primary">LOC112465457</name>
</gene>
<dbReference type="GeneID" id="112465457"/>